<reference evidence="2 3" key="1">
    <citation type="submission" date="2020-05" db="EMBL/GenBank/DDBJ databases">
        <title>Vigna angularis (adzuki bean) Var. LongXiaoDou No. 4 denovo assembly.</title>
        <authorList>
            <person name="Xiang H."/>
        </authorList>
    </citation>
    <scope>NUCLEOTIDE SEQUENCE [LARGE SCALE GENOMIC DNA]</scope>
    <source>
        <tissue evidence="2">Leaf</tissue>
    </source>
</reference>
<dbReference type="PANTHER" id="PTHR47347:SF2">
    <property type="entry name" value="GOLGIN CANDIDATE 5"/>
    <property type="match status" value="1"/>
</dbReference>
<proteinExistence type="predicted"/>
<evidence type="ECO:0000256" key="1">
    <source>
        <dbReference type="SAM" id="Coils"/>
    </source>
</evidence>
<protein>
    <submittedName>
        <fullName evidence="2">Golgin candidate 5</fullName>
    </submittedName>
</protein>
<dbReference type="AlphaFoldDB" id="A0A8T0LDY5"/>
<sequence>MLLACVVSYPFLAPFVHLQGFSIDSSSFLFIQRVVNIGATALVTEAATAMFGEADVSAATGVMTEEADTQEGRVIQLEEEIKDIRQKYKQELQEALIHREHLQQVELFDYGFQILHCKYVNEALGCSSN</sequence>
<accession>A0A8T0LDY5</accession>
<dbReference type="PANTHER" id="PTHR47347">
    <property type="entry name" value="GOLGIN CANDIDATE 5"/>
    <property type="match status" value="1"/>
</dbReference>
<keyword evidence="1" id="KW-0175">Coiled coil</keyword>
<feature type="coiled-coil region" evidence="1">
    <location>
        <begin position="67"/>
        <end position="105"/>
    </location>
</feature>
<comment type="caution">
    <text evidence="2">The sequence shown here is derived from an EMBL/GenBank/DDBJ whole genome shotgun (WGS) entry which is preliminary data.</text>
</comment>
<evidence type="ECO:0000313" key="2">
    <source>
        <dbReference type="EMBL" id="KAG2410184.1"/>
    </source>
</evidence>
<gene>
    <name evidence="2" type="ORF">HKW66_Vig0008490</name>
</gene>
<evidence type="ECO:0000313" key="3">
    <source>
        <dbReference type="Proteomes" id="UP000743370"/>
    </source>
</evidence>
<organism evidence="2 3">
    <name type="scientific">Phaseolus angularis</name>
    <name type="common">Azuki bean</name>
    <name type="synonym">Vigna angularis</name>
    <dbReference type="NCBI Taxonomy" id="3914"/>
    <lineage>
        <taxon>Eukaryota</taxon>
        <taxon>Viridiplantae</taxon>
        <taxon>Streptophyta</taxon>
        <taxon>Embryophyta</taxon>
        <taxon>Tracheophyta</taxon>
        <taxon>Spermatophyta</taxon>
        <taxon>Magnoliopsida</taxon>
        <taxon>eudicotyledons</taxon>
        <taxon>Gunneridae</taxon>
        <taxon>Pentapetalae</taxon>
        <taxon>rosids</taxon>
        <taxon>fabids</taxon>
        <taxon>Fabales</taxon>
        <taxon>Fabaceae</taxon>
        <taxon>Papilionoideae</taxon>
        <taxon>50 kb inversion clade</taxon>
        <taxon>NPAAA clade</taxon>
        <taxon>indigoferoid/millettioid clade</taxon>
        <taxon>Phaseoleae</taxon>
        <taxon>Vigna</taxon>
    </lineage>
</organism>
<dbReference type="EMBL" id="JABFOF010000001">
    <property type="protein sequence ID" value="KAG2410184.1"/>
    <property type="molecule type" value="Genomic_DNA"/>
</dbReference>
<dbReference type="Proteomes" id="UP000743370">
    <property type="component" value="Unassembled WGS sequence"/>
</dbReference>
<name>A0A8T0LDY5_PHAAN</name>